<gene>
    <name evidence="8" type="ORF">Rsub_09054</name>
</gene>
<dbReference type="SUPFAM" id="SSF52540">
    <property type="entry name" value="P-loop containing nucleoside triphosphate hydrolases"/>
    <property type="match status" value="1"/>
</dbReference>
<dbReference type="Pfam" id="PF00406">
    <property type="entry name" value="ADK"/>
    <property type="match status" value="1"/>
</dbReference>
<dbReference type="AlphaFoldDB" id="A0A2V0P9L1"/>
<dbReference type="STRING" id="307507.A0A2V0P9L1"/>
<accession>A0A2V0P9L1</accession>
<evidence type="ECO:0000256" key="7">
    <source>
        <dbReference type="SAM" id="MobiDB-lite"/>
    </source>
</evidence>
<dbReference type="PANTHER" id="PTHR23359">
    <property type="entry name" value="NUCLEOTIDE KINASE"/>
    <property type="match status" value="1"/>
</dbReference>
<dbReference type="PRINTS" id="PR00094">
    <property type="entry name" value="ADENYLTKNASE"/>
</dbReference>
<dbReference type="EMBL" id="BDRX01000077">
    <property type="protein sequence ID" value="GBF96259.1"/>
    <property type="molecule type" value="Genomic_DNA"/>
</dbReference>
<reference evidence="8 9" key="1">
    <citation type="journal article" date="2018" name="Sci. Rep.">
        <title>Raphidocelis subcapitata (=Pseudokirchneriella subcapitata) provides an insight into genome evolution and environmental adaptations in the Sphaeropleales.</title>
        <authorList>
            <person name="Suzuki S."/>
            <person name="Yamaguchi H."/>
            <person name="Nakajima N."/>
            <person name="Kawachi M."/>
        </authorList>
    </citation>
    <scope>NUCLEOTIDE SEQUENCE [LARGE SCALE GENOMIC DNA]</scope>
    <source>
        <strain evidence="8 9">NIES-35</strain>
    </source>
</reference>
<evidence type="ECO:0000313" key="9">
    <source>
        <dbReference type="Proteomes" id="UP000247498"/>
    </source>
</evidence>
<feature type="region of interest" description="Disordered" evidence="7">
    <location>
        <begin position="39"/>
        <end position="70"/>
    </location>
</feature>
<keyword evidence="9" id="KW-1185">Reference proteome</keyword>
<protein>
    <recommendedName>
        <fullName evidence="2">adenylate kinase</fullName>
        <ecNumber evidence="2">2.7.4.3</ecNumber>
    </recommendedName>
</protein>
<dbReference type="InterPro" id="IPR033690">
    <property type="entry name" value="Adenylat_kinase_CS"/>
</dbReference>
<evidence type="ECO:0000313" key="8">
    <source>
        <dbReference type="EMBL" id="GBF96259.1"/>
    </source>
</evidence>
<evidence type="ECO:0000256" key="4">
    <source>
        <dbReference type="ARBA" id="ARBA00022741"/>
    </source>
</evidence>
<dbReference type="OrthoDB" id="248923at2759"/>
<keyword evidence="4" id="KW-0547">Nucleotide-binding</keyword>
<evidence type="ECO:0000256" key="5">
    <source>
        <dbReference type="ARBA" id="ARBA00022777"/>
    </source>
</evidence>
<dbReference type="GO" id="GO:0004017">
    <property type="term" value="F:AMP kinase activity"/>
    <property type="evidence" value="ECO:0007669"/>
    <property type="project" value="UniProtKB-EC"/>
</dbReference>
<keyword evidence="5 6" id="KW-0418">Kinase</keyword>
<keyword evidence="3 6" id="KW-0808">Transferase</keyword>
<evidence type="ECO:0000256" key="2">
    <source>
        <dbReference type="ARBA" id="ARBA00012955"/>
    </source>
</evidence>
<dbReference type="GO" id="GO:0005524">
    <property type="term" value="F:ATP binding"/>
    <property type="evidence" value="ECO:0007669"/>
    <property type="project" value="InterPro"/>
</dbReference>
<dbReference type="InParanoid" id="A0A2V0P9L1"/>
<dbReference type="PROSITE" id="PS00113">
    <property type="entry name" value="ADENYLATE_KINASE"/>
    <property type="match status" value="1"/>
</dbReference>
<comment type="caution">
    <text evidence="8">The sequence shown here is derived from an EMBL/GenBank/DDBJ whole genome shotgun (WGS) entry which is preliminary data.</text>
</comment>
<feature type="compositionally biased region" description="Acidic residues" evidence="7">
    <location>
        <begin position="540"/>
        <end position="553"/>
    </location>
</feature>
<comment type="similarity">
    <text evidence="1 6">Belongs to the adenylate kinase family.</text>
</comment>
<name>A0A2V0P9L1_9CHLO</name>
<feature type="compositionally biased region" description="Gly residues" evidence="7">
    <location>
        <begin position="53"/>
        <end position="68"/>
    </location>
</feature>
<evidence type="ECO:0000256" key="3">
    <source>
        <dbReference type="ARBA" id="ARBA00022679"/>
    </source>
</evidence>
<organism evidence="8 9">
    <name type="scientific">Raphidocelis subcapitata</name>
    <dbReference type="NCBI Taxonomy" id="307507"/>
    <lineage>
        <taxon>Eukaryota</taxon>
        <taxon>Viridiplantae</taxon>
        <taxon>Chlorophyta</taxon>
        <taxon>core chlorophytes</taxon>
        <taxon>Chlorophyceae</taxon>
        <taxon>CS clade</taxon>
        <taxon>Sphaeropleales</taxon>
        <taxon>Selenastraceae</taxon>
        <taxon>Raphidocelis</taxon>
    </lineage>
</organism>
<feature type="compositionally biased region" description="Gly residues" evidence="7">
    <location>
        <begin position="557"/>
        <end position="581"/>
    </location>
</feature>
<dbReference type="Proteomes" id="UP000247498">
    <property type="component" value="Unassembled WGS sequence"/>
</dbReference>
<evidence type="ECO:0000256" key="1">
    <source>
        <dbReference type="ARBA" id="ARBA00007220"/>
    </source>
</evidence>
<sequence>MAMLLRQNALAAIWRGAPTLLALDGELGSARELSHASASTSDSCGASWTPGPARGGAPRGGGGSGGASCGAAKPWFRRRAHWLQQARGYMPAAAGPDGTKMESRLIFESSWRRFEEKWGSDFRVPREIVWLLGAPGAGKGVNTGHILKTRGLTKSFHVSGLLESYPESRRLIDSGEMVPDSLVCDLLLGALLLDSPGVQDDLGFVVDGFPRTAVQVDFVKLFFDKLQDLNHAHDRGPLAINFPRPSFKVVVLYVDEETSIRRQLQRARIANMHNRRVLDAGAGHFHEERSTDLDVEKCRKRYGIFKTHYSATLRLKRFFPFTLIDAMGSLAETQEQITKELRYQSSLDLGATTYALIRHLPLARDVVFSARQELVMRLDGYTETVPELFQQVVDRIANDVLPVVRQAGLAGHAEYVTKSSFFCQNPVTVDMLVDVLTDRGFHVCYIREELPLPSRVDPVTGAIACSREPVHRFRIAFETKGVRDDVAALEKAFEIAARLAESGAGGMQRDVRISHSVLPEDLLSPSGGRGGGGGARDYSADEEEGEEEGEGHDEESGGGGGGGGDGGYGPRGGATGGFWAS</sequence>
<dbReference type="InterPro" id="IPR000850">
    <property type="entry name" value="Adenylat/UMP-CMP_kin"/>
</dbReference>
<proteinExistence type="inferred from homology"/>
<evidence type="ECO:0000256" key="6">
    <source>
        <dbReference type="RuleBase" id="RU003330"/>
    </source>
</evidence>
<dbReference type="InterPro" id="IPR027417">
    <property type="entry name" value="P-loop_NTPase"/>
</dbReference>
<feature type="region of interest" description="Disordered" evidence="7">
    <location>
        <begin position="516"/>
        <end position="581"/>
    </location>
</feature>
<dbReference type="Gene3D" id="3.40.50.300">
    <property type="entry name" value="P-loop containing nucleotide triphosphate hydrolases"/>
    <property type="match status" value="1"/>
</dbReference>
<dbReference type="EC" id="2.7.4.3" evidence="2"/>